<comment type="caution">
    <text evidence="1">The sequence shown here is derived from an EMBL/GenBank/DDBJ whole genome shotgun (WGS) entry which is preliminary data.</text>
</comment>
<gene>
    <name evidence="1" type="ORF">PNO30_06055</name>
</gene>
<evidence type="ECO:0000313" key="2">
    <source>
        <dbReference type="Proteomes" id="UP001212217"/>
    </source>
</evidence>
<name>A0AAW6B4I8_9BACL</name>
<proteinExistence type="predicted"/>
<protein>
    <recommendedName>
        <fullName evidence="3">Hydrogenase maturation nickel metallochaperone HypA</fullName>
    </recommendedName>
</protein>
<evidence type="ECO:0008006" key="3">
    <source>
        <dbReference type="Google" id="ProtNLM"/>
    </source>
</evidence>
<dbReference type="Proteomes" id="UP001212217">
    <property type="component" value="Unassembled WGS sequence"/>
</dbReference>
<accession>A0AAW6B4I8</accession>
<organism evidence="1 2">
    <name type="scientific">Gemella haemolysans</name>
    <dbReference type="NCBI Taxonomy" id="1379"/>
    <lineage>
        <taxon>Bacteria</taxon>
        <taxon>Bacillati</taxon>
        <taxon>Bacillota</taxon>
        <taxon>Bacilli</taxon>
        <taxon>Bacillales</taxon>
        <taxon>Gemellaceae</taxon>
        <taxon>Gemella</taxon>
    </lineage>
</organism>
<dbReference type="AlphaFoldDB" id="A0AAW6B4I8"/>
<dbReference type="RefSeq" id="WP_271987536.1">
    <property type="nucleotide sequence ID" value="NZ_JAQMFS010000071.1"/>
</dbReference>
<sequence>MEEVQAEDTMLLVELMSKAKIATEFIKKSQKLPTKNIWMIEVECYCNNCNRYFDAESQDFGYPTCPYCGSDNVSDF</sequence>
<reference evidence="1" key="1">
    <citation type="submission" date="2023-08" db="EMBL/GenBank/DDBJ databases">
        <title>Dental plaque isolates bound by oral lectin ZG16B.</title>
        <authorList>
            <person name="Ghosh S."/>
        </authorList>
    </citation>
    <scope>NUCLEOTIDE SEQUENCE</scope>
    <source>
        <strain evidence="1">DP3_5B</strain>
    </source>
</reference>
<dbReference type="EMBL" id="JAQMFS010000071">
    <property type="protein sequence ID" value="MDB6186331.1"/>
    <property type="molecule type" value="Genomic_DNA"/>
</dbReference>
<evidence type="ECO:0000313" key="1">
    <source>
        <dbReference type="EMBL" id="MDB6186331.1"/>
    </source>
</evidence>